<protein>
    <submittedName>
        <fullName evidence="1">Uncharacterized protein LOC128379065</fullName>
    </submittedName>
</protein>
<evidence type="ECO:0000313" key="1">
    <source>
        <dbReference type="EMBL" id="CAK6979564.1"/>
    </source>
</evidence>
<dbReference type="AlphaFoldDB" id="A0AAV1Q949"/>
<comment type="caution">
    <text evidence="1">The sequence shown here is derived from an EMBL/GenBank/DDBJ whole genome shotgun (WGS) entry which is preliminary data.</text>
</comment>
<dbReference type="EMBL" id="CAWUFR010000594">
    <property type="protein sequence ID" value="CAK6979564.1"/>
    <property type="molecule type" value="Genomic_DNA"/>
</dbReference>
<organism evidence="1 2">
    <name type="scientific">Scomber scombrus</name>
    <name type="common">Atlantic mackerel</name>
    <name type="synonym">Scomber vernalis</name>
    <dbReference type="NCBI Taxonomy" id="13677"/>
    <lineage>
        <taxon>Eukaryota</taxon>
        <taxon>Metazoa</taxon>
        <taxon>Chordata</taxon>
        <taxon>Craniata</taxon>
        <taxon>Vertebrata</taxon>
        <taxon>Euteleostomi</taxon>
        <taxon>Actinopterygii</taxon>
        <taxon>Neopterygii</taxon>
        <taxon>Teleostei</taxon>
        <taxon>Neoteleostei</taxon>
        <taxon>Acanthomorphata</taxon>
        <taxon>Pelagiaria</taxon>
        <taxon>Scombriformes</taxon>
        <taxon>Scombridae</taxon>
        <taxon>Scomber</taxon>
    </lineage>
</organism>
<keyword evidence="2" id="KW-1185">Reference proteome</keyword>
<proteinExistence type="predicted"/>
<evidence type="ECO:0000313" key="2">
    <source>
        <dbReference type="Proteomes" id="UP001314229"/>
    </source>
</evidence>
<feature type="non-terminal residue" evidence="1">
    <location>
        <position position="1"/>
    </location>
</feature>
<sequence length="75" mass="7859">PSVTSVASRVVSDPWGTVTTSTTRNAVAEIGKAAAGIALAGGLVVKVVKEKVRSGRGTTEGSYSEKKSYEIYWNK</sequence>
<reference evidence="1 2" key="1">
    <citation type="submission" date="2024-01" db="EMBL/GenBank/DDBJ databases">
        <authorList>
            <person name="Alioto T."/>
            <person name="Alioto T."/>
            <person name="Gomez Garrido J."/>
        </authorList>
    </citation>
    <scope>NUCLEOTIDE SEQUENCE [LARGE SCALE GENOMIC DNA]</scope>
</reference>
<gene>
    <name evidence="1" type="ORF">FSCOSCO3_A028361</name>
</gene>
<dbReference type="Proteomes" id="UP001314229">
    <property type="component" value="Unassembled WGS sequence"/>
</dbReference>
<name>A0AAV1Q949_SCOSC</name>
<accession>A0AAV1Q949</accession>